<gene>
    <name evidence="1" type="ORF">K435DRAFT_863881</name>
</gene>
<organism evidence="1 2">
    <name type="scientific">Dendrothele bispora (strain CBS 962.96)</name>
    <dbReference type="NCBI Taxonomy" id="1314807"/>
    <lineage>
        <taxon>Eukaryota</taxon>
        <taxon>Fungi</taxon>
        <taxon>Dikarya</taxon>
        <taxon>Basidiomycota</taxon>
        <taxon>Agaricomycotina</taxon>
        <taxon>Agaricomycetes</taxon>
        <taxon>Agaricomycetidae</taxon>
        <taxon>Agaricales</taxon>
        <taxon>Agaricales incertae sedis</taxon>
        <taxon>Dendrothele</taxon>
    </lineage>
</organism>
<dbReference type="AlphaFoldDB" id="A0A4S8LQ12"/>
<name>A0A4S8LQ12_DENBC</name>
<evidence type="ECO:0000313" key="1">
    <source>
        <dbReference type="EMBL" id="THU90918.1"/>
    </source>
</evidence>
<protein>
    <submittedName>
        <fullName evidence="1">Uncharacterized protein</fullName>
    </submittedName>
</protein>
<keyword evidence="2" id="KW-1185">Reference proteome</keyword>
<dbReference type="EMBL" id="ML179321">
    <property type="protein sequence ID" value="THU90918.1"/>
    <property type="molecule type" value="Genomic_DNA"/>
</dbReference>
<dbReference type="OrthoDB" id="3045710at2759"/>
<sequence>MSYEPYQASFNLEEVQNWGQHISNNVDFTRLGFLTDDTEQLNNFATLFRNAHVTTSVTMKNYVDQHIHGIAEKINEEFTTLDNFTDNVDGRITVMENELVTLRQLVATQGELLQSYKAQLDKIPAEAGGTGKITKYSEPPTFTGSDNKMTLEEWLNHVALYSWPRKVTVRYIFYCI</sequence>
<dbReference type="Proteomes" id="UP000297245">
    <property type="component" value="Unassembled WGS sequence"/>
</dbReference>
<reference evidence="1 2" key="1">
    <citation type="journal article" date="2019" name="Nat. Ecol. Evol.">
        <title>Megaphylogeny resolves global patterns of mushroom evolution.</title>
        <authorList>
            <person name="Varga T."/>
            <person name="Krizsan K."/>
            <person name="Foldi C."/>
            <person name="Dima B."/>
            <person name="Sanchez-Garcia M."/>
            <person name="Sanchez-Ramirez S."/>
            <person name="Szollosi G.J."/>
            <person name="Szarkandi J.G."/>
            <person name="Papp V."/>
            <person name="Albert L."/>
            <person name="Andreopoulos W."/>
            <person name="Angelini C."/>
            <person name="Antonin V."/>
            <person name="Barry K.W."/>
            <person name="Bougher N.L."/>
            <person name="Buchanan P."/>
            <person name="Buyck B."/>
            <person name="Bense V."/>
            <person name="Catcheside P."/>
            <person name="Chovatia M."/>
            <person name="Cooper J."/>
            <person name="Damon W."/>
            <person name="Desjardin D."/>
            <person name="Finy P."/>
            <person name="Geml J."/>
            <person name="Haridas S."/>
            <person name="Hughes K."/>
            <person name="Justo A."/>
            <person name="Karasinski D."/>
            <person name="Kautmanova I."/>
            <person name="Kiss B."/>
            <person name="Kocsube S."/>
            <person name="Kotiranta H."/>
            <person name="LaButti K.M."/>
            <person name="Lechner B.E."/>
            <person name="Liimatainen K."/>
            <person name="Lipzen A."/>
            <person name="Lukacs Z."/>
            <person name="Mihaltcheva S."/>
            <person name="Morgado L.N."/>
            <person name="Niskanen T."/>
            <person name="Noordeloos M.E."/>
            <person name="Ohm R.A."/>
            <person name="Ortiz-Santana B."/>
            <person name="Ovrebo C."/>
            <person name="Racz N."/>
            <person name="Riley R."/>
            <person name="Savchenko A."/>
            <person name="Shiryaev A."/>
            <person name="Soop K."/>
            <person name="Spirin V."/>
            <person name="Szebenyi C."/>
            <person name="Tomsovsky M."/>
            <person name="Tulloss R.E."/>
            <person name="Uehling J."/>
            <person name="Grigoriev I.V."/>
            <person name="Vagvolgyi C."/>
            <person name="Papp T."/>
            <person name="Martin F.M."/>
            <person name="Miettinen O."/>
            <person name="Hibbett D.S."/>
            <person name="Nagy L.G."/>
        </authorList>
    </citation>
    <scope>NUCLEOTIDE SEQUENCE [LARGE SCALE GENOMIC DNA]</scope>
    <source>
        <strain evidence="1 2">CBS 962.96</strain>
    </source>
</reference>
<proteinExistence type="predicted"/>
<accession>A0A4S8LQ12</accession>
<evidence type="ECO:0000313" key="2">
    <source>
        <dbReference type="Proteomes" id="UP000297245"/>
    </source>
</evidence>